<dbReference type="EMBL" id="PKPP01001189">
    <property type="protein sequence ID" value="PWA84838.1"/>
    <property type="molecule type" value="Genomic_DNA"/>
</dbReference>
<evidence type="ECO:0000313" key="2">
    <source>
        <dbReference type="Proteomes" id="UP000245207"/>
    </source>
</evidence>
<dbReference type="AlphaFoldDB" id="A0A2U1PGE7"/>
<protein>
    <submittedName>
        <fullName evidence="1">Uncharacterized protein</fullName>
    </submittedName>
</protein>
<proteinExistence type="predicted"/>
<accession>A0A2U1PGE7</accession>
<organism evidence="1 2">
    <name type="scientific">Artemisia annua</name>
    <name type="common">Sweet wormwood</name>
    <dbReference type="NCBI Taxonomy" id="35608"/>
    <lineage>
        <taxon>Eukaryota</taxon>
        <taxon>Viridiplantae</taxon>
        <taxon>Streptophyta</taxon>
        <taxon>Embryophyta</taxon>
        <taxon>Tracheophyta</taxon>
        <taxon>Spermatophyta</taxon>
        <taxon>Magnoliopsida</taxon>
        <taxon>eudicotyledons</taxon>
        <taxon>Gunneridae</taxon>
        <taxon>Pentapetalae</taxon>
        <taxon>asterids</taxon>
        <taxon>campanulids</taxon>
        <taxon>Asterales</taxon>
        <taxon>Asteraceae</taxon>
        <taxon>Asteroideae</taxon>
        <taxon>Anthemideae</taxon>
        <taxon>Artemisiinae</taxon>
        <taxon>Artemisia</taxon>
    </lineage>
</organism>
<keyword evidence="2" id="KW-1185">Reference proteome</keyword>
<gene>
    <name evidence="1" type="ORF">CTI12_AA155510</name>
</gene>
<dbReference type="Proteomes" id="UP000245207">
    <property type="component" value="Unassembled WGS sequence"/>
</dbReference>
<evidence type="ECO:0000313" key="1">
    <source>
        <dbReference type="EMBL" id="PWA84838.1"/>
    </source>
</evidence>
<comment type="caution">
    <text evidence="1">The sequence shown here is derived from an EMBL/GenBank/DDBJ whole genome shotgun (WGS) entry which is preliminary data.</text>
</comment>
<sequence length="178" mass="19440">MRESFAQPLAITKFVLLFPIFLDQRPSQRPHKQPGDASLSKTALERFVPRGHGSSSMPRAHPFVPPVAFAPRHVPAAEQDGGACRSFPFISCSPSGIPVPPAHPRCTSVLGTRTRGTTFLIYGERPAVTAAEPMAAADPHQPITETEYEPITQAIFAFIERSIMVDWLVKSKAAFALH</sequence>
<name>A0A2U1PGE7_ARTAN</name>
<reference evidence="1 2" key="1">
    <citation type="journal article" date="2018" name="Mol. Plant">
        <title>The genome of Artemisia annua provides insight into the evolution of Asteraceae family and artemisinin biosynthesis.</title>
        <authorList>
            <person name="Shen Q."/>
            <person name="Zhang L."/>
            <person name="Liao Z."/>
            <person name="Wang S."/>
            <person name="Yan T."/>
            <person name="Shi P."/>
            <person name="Liu M."/>
            <person name="Fu X."/>
            <person name="Pan Q."/>
            <person name="Wang Y."/>
            <person name="Lv Z."/>
            <person name="Lu X."/>
            <person name="Zhang F."/>
            <person name="Jiang W."/>
            <person name="Ma Y."/>
            <person name="Chen M."/>
            <person name="Hao X."/>
            <person name="Li L."/>
            <person name="Tang Y."/>
            <person name="Lv G."/>
            <person name="Zhou Y."/>
            <person name="Sun X."/>
            <person name="Brodelius P.E."/>
            <person name="Rose J.K.C."/>
            <person name="Tang K."/>
        </authorList>
    </citation>
    <scope>NUCLEOTIDE SEQUENCE [LARGE SCALE GENOMIC DNA]</scope>
    <source>
        <strain evidence="2">cv. Huhao1</strain>
        <tissue evidence="1">Leaf</tissue>
    </source>
</reference>